<protein>
    <submittedName>
        <fullName evidence="3">dTDP-4-keto-6-deoxy-D-glucose epimerase</fullName>
    </submittedName>
</protein>
<dbReference type="Proteomes" id="UP000317371">
    <property type="component" value="Unassembled WGS sequence"/>
</dbReference>
<dbReference type="CDD" id="cd00438">
    <property type="entry name" value="cupin_RmlC"/>
    <property type="match status" value="1"/>
</dbReference>
<feature type="active site" description="Proton acceptor" evidence="1">
    <location>
        <position position="61"/>
    </location>
</feature>
<accession>A0A540VGH9</accession>
<evidence type="ECO:0000256" key="1">
    <source>
        <dbReference type="PIRSR" id="PIRSR600888-1"/>
    </source>
</evidence>
<dbReference type="InterPro" id="IPR011051">
    <property type="entry name" value="RmlC_Cupin_sf"/>
</dbReference>
<dbReference type="OrthoDB" id="9800680at2"/>
<evidence type="ECO:0000313" key="4">
    <source>
        <dbReference type="Proteomes" id="UP000317371"/>
    </source>
</evidence>
<dbReference type="InterPro" id="IPR000888">
    <property type="entry name" value="RmlC-like"/>
</dbReference>
<comment type="caution">
    <text evidence="3">The sequence shown here is derived from an EMBL/GenBank/DDBJ whole genome shotgun (WGS) entry which is preliminary data.</text>
</comment>
<dbReference type="GO" id="GO:0000271">
    <property type="term" value="P:polysaccharide biosynthetic process"/>
    <property type="evidence" value="ECO:0007669"/>
    <property type="project" value="TreeGrafter"/>
</dbReference>
<feature type="active site" description="Proton donor" evidence="1">
    <location>
        <position position="127"/>
    </location>
</feature>
<name>A0A540VGH9_9CHLR</name>
<reference evidence="3 4" key="1">
    <citation type="submission" date="2019-06" db="EMBL/GenBank/DDBJ databases">
        <title>Genome sequence of Litorilinea aerophila BAA-2444.</title>
        <authorList>
            <person name="Maclea K.S."/>
            <person name="Maurais E.G."/>
            <person name="Iannazzi L.C."/>
        </authorList>
    </citation>
    <scope>NUCLEOTIDE SEQUENCE [LARGE SCALE GENOMIC DNA]</scope>
    <source>
        <strain evidence="3 4">ATCC BAA-2444</strain>
    </source>
</reference>
<dbReference type="FunCoup" id="A0A540VGH9">
    <property type="interactions" value="148"/>
</dbReference>
<dbReference type="Pfam" id="PF00908">
    <property type="entry name" value="dTDP_sugar_isom"/>
    <property type="match status" value="1"/>
</dbReference>
<keyword evidence="4" id="KW-1185">Reference proteome</keyword>
<dbReference type="PANTHER" id="PTHR21047">
    <property type="entry name" value="DTDP-6-DEOXY-D-GLUCOSE-3,5 EPIMERASE"/>
    <property type="match status" value="1"/>
</dbReference>
<dbReference type="SUPFAM" id="SSF51182">
    <property type="entry name" value="RmlC-like cupins"/>
    <property type="match status" value="1"/>
</dbReference>
<sequence length="182" mass="20635">MVEIVESAQIAGVKFVRLRAFSDERGRFMETFRKEWFPERSWEIVQCNRSDSEAGVLRGLHYHHRQVDYWHVTQGHIRVGLADLRVGSPTFGAVETVEVDAARPMGIFIPTGVAHGFLTLSPATLTYVVDNYYDGQDEKGVAWNDPTLGIPWGVQEPLLSPRDRQNPLLADIPRQALPVWTH</sequence>
<dbReference type="RefSeq" id="WP_141610092.1">
    <property type="nucleotide sequence ID" value="NZ_VIGC02000011.1"/>
</dbReference>
<dbReference type="GO" id="GO:0005829">
    <property type="term" value="C:cytosol"/>
    <property type="evidence" value="ECO:0007669"/>
    <property type="project" value="TreeGrafter"/>
</dbReference>
<dbReference type="AlphaFoldDB" id="A0A540VGH9"/>
<dbReference type="Gene3D" id="2.60.120.10">
    <property type="entry name" value="Jelly Rolls"/>
    <property type="match status" value="1"/>
</dbReference>
<gene>
    <name evidence="3" type="ORF">FKZ61_10565</name>
</gene>
<dbReference type="PANTHER" id="PTHR21047:SF2">
    <property type="entry name" value="THYMIDINE DIPHOSPHO-4-KETO-RHAMNOSE 3,5-EPIMERASE"/>
    <property type="match status" value="1"/>
</dbReference>
<dbReference type="GO" id="GO:0019305">
    <property type="term" value="P:dTDP-rhamnose biosynthetic process"/>
    <property type="evidence" value="ECO:0007669"/>
    <property type="project" value="TreeGrafter"/>
</dbReference>
<evidence type="ECO:0000256" key="2">
    <source>
        <dbReference type="PIRSR" id="PIRSR600888-3"/>
    </source>
</evidence>
<dbReference type="GO" id="GO:0008830">
    <property type="term" value="F:dTDP-4-dehydrorhamnose 3,5-epimerase activity"/>
    <property type="evidence" value="ECO:0007669"/>
    <property type="project" value="InterPro"/>
</dbReference>
<feature type="site" description="Participates in a stacking interaction with the thymidine ring of dTDP-4-oxo-6-deoxyglucose" evidence="2">
    <location>
        <position position="133"/>
    </location>
</feature>
<organism evidence="3 4">
    <name type="scientific">Litorilinea aerophila</name>
    <dbReference type="NCBI Taxonomy" id="1204385"/>
    <lineage>
        <taxon>Bacteria</taxon>
        <taxon>Bacillati</taxon>
        <taxon>Chloroflexota</taxon>
        <taxon>Caldilineae</taxon>
        <taxon>Caldilineales</taxon>
        <taxon>Caldilineaceae</taxon>
        <taxon>Litorilinea</taxon>
    </lineage>
</organism>
<proteinExistence type="predicted"/>
<dbReference type="InterPro" id="IPR014710">
    <property type="entry name" value="RmlC-like_jellyroll"/>
</dbReference>
<evidence type="ECO:0000313" key="3">
    <source>
        <dbReference type="EMBL" id="TQE95869.1"/>
    </source>
</evidence>
<dbReference type="InParanoid" id="A0A540VGH9"/>
<dbReference type="EMBL" id="VIGC01000011">
    <property type="protein sequence ID" value="TQE95869.1"/>
    <property type="molecule type" value="Genomic_DNA"/>
</dbReference>